<protein>
    <recommendedName>
        <fullName evidence="3">Secreted protein</fullName>
    </recommendedName>
</protein>
<keyword evidence="1" id="KW-0732">Signal</keyword>
<accession>A0A2P2JYH3</accession>
<feature type="signal peptide" evidence="1">
    <location>
        <begin position="1"/>
        <end position="21"/>
    </location>
</feature>
<evidence type="ECO:0008006" key="3">
    <source>
        <dbReference type="Google" id="ProtNLM"/>
    </source>
</evidence>
<proteinExistence type="predicted"/>
<sequence length="65" mass="7365">MRIKQKMVSPWILGFVGWVTSSGTHKKPNENNCNDGPHKLFRMQHQQFLVGCLSLGTNLNQQAIV</sequence>
<dbReference type="AlphaFoldDB" id="A0A2P2JYH3"/>
<dbReference type="EMBL" id="GGEC01018012">
    <property type="protein sequence ID" value="MBW98495.1"/>
    <property type="molecule type" value="Transcribed_RNA"/>
</dbReference>
<name>A0A2P2JYH3_RHIMU</name>
<evidence type="ECO:0000256" key="1">
    <source>
        <dbReference type="SAM" id="SignalP"/>
    </source>
</evidence>
<organism evidence="2">
    <name type="scientific">Rhizophora mucronata</name>
    <name type="common">Asiatic mangrove</name>
    <dbReference type="NCBI Taxonomy" id="61149"/>
    <lineage>
        <taxon>Eukaryota</taxon>
        <taxon>Viridiplantae</taxon>
        <taxon>Streptophyta</taxon>
        <taxon>Embryophyta</taxon>
        <taxon>Tracheophyta</taxon>
        <taxon>Spermatophyta</taxon>
        <taxon>Magnoliopsida</taxon>
        <taxon>eudicotyledons</taxon>
        <taxon>Gunneridae</taxon>
        <taxon>Pentapetalae</taxon>
        <taxon>rosids</taxon>
        <taxon>fabids</taxon>
        <taxon>Malpighiales</taxon>
        <taxon>Rhizophoraceae</taxon>
        <taxon>Rhizophora</taxon>
    </lineage>
</organism>
<feature type="chain" id="PRO_5015152347" description="Secreted protein" evidence="1">
    <location>
        <begin position="22"/>
        <end position="65"/>
    </location>
</feature>
<evidence type="ECO:0000313" key="2">
    <source>
        <dbReference type="EMBL" id="MBW98495.1"/>
    </source>
</evidence>
<reference evidence="2" key="1">
    <citation type="submission" date="2018-02" db="EMBL/GenBank/DDBJ databases">
        <title>Rhizophora mucronata_Transcriptome.</title>
        <authorList>
            <person name="Meera S.P."/>
            <person name="Sreeshan A."/>
            <person name="Augustine A."/>
        </authorList>
    </citation>
    <scope>NUCLEOTIDE SEQUENCE</scope>
    <source>
        <tissue evidence="2">Leaf</tissue>
    </source>
</reference>